<dbReference type="Pfam" id="PF00339">
    <property type="entry name" value="Arrestin_N"/>
    <property type="match status" value="1"/>
</dbReference>
<dbReference type="InterPro" id="IPR050357">
    <property type="entry name" value="Arrestin_domain-protein"/>
</dbReference>
<dbReference type="SUPFAM" id="SSF81296">
    <property type="entry name" value="E set domains"/>
    <property type="match status" value="2"/>
</dbReference>
<dbReference type="AlphaFoldDB" id="A0A913X1Y0"/>
<name>A0A913X1Y0_EXADI</name>
<evidence type="ECO:0000313" key="5">
    <source>
        <dbReference type="Proteomes" id="UP000887567"/>
    </source>
</evidence>
<dbReference type="Pfam" id="PF02752">
    <property type="entry name" value="Arrestin_C"/>
    <property type="match status" value="1"/>
</dbReference>
<feature type="compositionally biased region" description="Low complexity" evidence="2">
    <location>
        <begin position="320"/>
        <end position="335"/>
    </location>
</feature>
<evidence type="ECO:0000256" key="1">
    <source>
        <dbReference type="ARBA" id="ARBA00005298"/>
    </source>
</evidence>
<evidence type="ECO:0000313" key="4">
    <source>
        <dbReference type="EnsemblMetazoa" id="XP_020897606.1"/>
    </source>
</evidence>
<dbReference type="InterPro" id="IPR011022">
    <property type="entry name" value="Arrestin_C-like"/>
</dbReference>
<comment type="similarity">
    <text evidence="1">Belongs to the arrestin family.</text>
</comment>
<keyword evidence="5" id="KW-1185">Reference proteome</keyword>
<dbReference type="PANTHER" id="PTHR11188:SF17">
    <property type="entry name" value="FI21816P1"/>
    <property type="match status" value="1"/>
</dbReference>
<feature type="region of interest" description="Disordered" evidence="2">
    <location>
        <begin position="316"/>
        <end position="355"/>
    </location>
</feature>
<protein>
    <recommendedName>
        <fullName evidence="3">Arrestin C-terminal-like domain-containing protein</fullName>
    </recommendedName>
</protein>
<dbReference type="InterPro" id="IPR014752">
    <property type="entry name" value="Arrestin-like_C"/>
</dbReference>
<dbReference type="EnsemblMetazoa" id="XM_021041947.2">
    <property type="protein sequence ID" value="XP_020897606.1"/>
    <property type="gene ID" value="LOC110236425"/>
</dbReference>
<dbReference type="OrthoDB" id="2333384at2759"/>
<evidence type="ECO:0000259" key="3">
    <source>
        <dbReference type="SMART" id="SM01017"/>
    </source>
</evidence>
<sequence>MAMKSSIEEFVVVLDDPDRVYSPGQHVHGKVILNSKQPVKIHKLFLECNGEAYVCWPEGSGTYTRYRYNKQEYYHLKSCLYDQESSSQDICSSYEFSFRFTIPYQDLPPSYESAHGYIRYSISAKIQKKGKTKFKTEKTLFNIGNYQEYDKKELEEIKNSEQTVRNGKDQTTVLGRRCYPIGMVNLSAYTDKILYQDGETIKTEIHIDRQQKIERIDVALVRVTKYSDSHGHSTCYADKLVCIDKELVQDPSEDPTIKLKLPIPHDIYPTLQFGCKCICIYYHIEVRLRPKNKLCKEPYIKIPIIISTTTGSEIATDQASTSESRSSSKSIASSSLTTCGFMDESTTDEGDETQL</sequence>
<dbReference type="PANTHER" id="PTHR11188">
    <property type="entry name" value="ARRESTIN DOMAIN CONTAINING PROTEIN"/>
    <property type="match status" value="1"/>
</dbReference>
<dbReference type="InterPro" id="IPR014756">
    <property type="entry name" value="Ig_E-set"/>
</dbReference>
<reference evidence="4" key="1">
    <citation type="submission" date="2022-11" db="UniProtKB">
        <authorList>
            <consortium name="EnsemblMetazoa"/>
        </authorList>
    </citation>
    <scope>IDENTIFICATION</scope>
</reference>
<accession>A0A913X1Y0</accession>
<organism evidence="4 5">
    <name type="scientific">Exaiptasia diaphana</name>
    <name type="common">Tropical sea anemone</name>
    <name type="synonym">Aiptasia pulchella</name>
    <dbReference type="NCBI Taxonomy" id="2652724"/>
    <lineage>
        <taxon>Eukaryota</taxon>
        <taxon>Metazoa</taxon>
        <taxon>Cnidaria</taxon>
        <taxon>Anthozoa</taxon>
        <taxon>Hexacorallia</taxon>
        <taxon>Actiniaria</taxon>
        <taxon>Aiptasiidae</taxon>
        <taxon>Exaiptasia</taxon>
    </lineage>
</organism>
<evidence type="ECO:0000256" key="2">
    <source>
        <dbReference type="SAM" id="MobiDB-lite"/>
    </source>
</evidence>
<dbReference type="GeneID" id="110236425"/>
<dbReference type="GO" id="GO:0005737">
    <property type="term" value="C:cytoplasm"/>
    <property type="evidence" value="ECO:0007669"/>
    <property type="project" value="TreeGrafter"/>
</dbReference>
<dbReference type="SMART" id="SM01017">
    <property type="entry name" value="Arrestin_C"/>
    <property type="match status" value="1"/>
</dbReference>
<feature type="compositionally biased region" description="Acidic residues" evidence="2">
    <location>
        <begin position="345"/>
        <end position="355"/>
    </location>
</feature>
<dbReference type="RefSeq" id="XP_020897606.1">
    <property type="nucleotide sequence ID" value="XM_021041947.2"/>
</dbReference>
<proteinExistence type="inferred from homology"/>
<dbReference type="GO" id="GO:0015031">
    <property type="term" value="P:protein transport"/>
    <property type="evidence" value="ECO:0007669"/>
    <property type="project" value="TreeGrafter"/>
</dbReference>
<dbReference type="Gene3D" id="2.60.40.640">
    <property type="match status" value="2"/>
</dbReference>
<dbReference type="Proteomes" id="UP000887567">
    <property type="component" value="Unplaced"/>
</dbReference>
<dbReference type="InterPro" id="IPR011021">
    <property type="entry name" value="Arrestin-like_N"/>
</dbReference>
<feature type="domain" description="Arrestin C-terminal-like" evidence="3">
    <location>
        <begin position="180"/>
        <end position="309"/>
    </location>
</feature>